<proteinExistence type="predicted"/>
<dbReference type="EMBL" id="JANPWB010000010">
    <property type="protein sequence ID" value="KAJ1139979.1"/>
    <property type="molecule type" value="Genomic_DNA"/>
</dbReference>
<comment type="caution">
    <text evidence="2">The sequence shown here is derived from an EMBL/GenBank/DDBJ whole genome shotgun (WGS) entry which is preliminary data.</text>
</comment>
<organism evidence="2 3">
    <name type="scientific">Pleurodeles waltl</name>
    <name type="common">Iberian ribbed newt</name>
    <dbReference type="NCBI Taxonomy" id="8319"/>
    <lineage>
        <taxon>Eukaryota</taxon>
        <taxon>Metazoa</taxon>
        <taxon>Chordata</taxon>
        <taxon>Craniata</taxon>
        <taxon>Vertebrata</taxon>
        <taxon>Euteleostomi</taxon>
        <taxon>Amphibia</taxon>
        <taxon>Batrachia</taxon>
        <taxon>Caudata</taxon>
        <taxon>Salamandroidea</taxon>
        <taxon>Salamandridae</taxon>
        <taxon>Pleurodelinae</taxon>
        <taxon>Pleurodeles</taxon>
    </lineage>
</organism>
<sequence>MSRRARRHHDPIVLWLVRLLESDDVNMVCTLAVASASCGASQLSSRRETTAHEAGSRETSPTPSLKTPVQQLTSIIKKYRMCHPSALQIFTRLRRSLDCNSAVSARAEDV</sequence>
<accession>A0AAV7QHR9</accession>
<evidence type="ECO:0000256" key="1">
    <source>
        <dbReference type="SAM" id="MobiDB-lite"/>
    </source>
</evidence>
<feature type="compositionally biased region" description="Basic and acidic residues" evidence="1">
    <location>
        <begin position="45"/>
        <end position="56"/>
    </location>
</feature>
<evidence type="ECO:0000313" key="3">
    <source>
        <dbReference type="Proteomes" id="UP001066276"/>
    </source>
</evidence>
<dbReference type="AlphaFoldDB" id="A0AAV7QHR9"/>
<keyword evidence="3" id="KW-1185">Reference proteome</keyword>
<feature type="region of interest" description="Disordered" evidence="1">
    <location>
        <begin position="37"/>
        <end position="68"/>
    </location>
</feature>
<reference evidence="2" key="1">
    <citation type="journal article" date="2022" name="bioRxiv">
        <title>Sequencing and chromosome-scale assembly of the giantPleurodeles waltlgenome.</title>
        <authorList>
            <person name="Brown T."/>
            <person name="Elewa A."/>
            <person name="Iarovenko S."/>
            <person name="Subramanian E."/>
            <person name="Araus A.J."/>
            <person name="Petzold A."/>
            <person name="Susuki M."/>
            <person name="Suzuki K.-i.T."/>
            <person name="Hayashi T."/>
            <person name="Toyoda A."/>
            <person name="Oliveira C."/>
            <person name="Osipova E."/>
            <person name="Leigh N.D."/>
            <person name="Simon A."/>
            <person name="Yun M.H."/>
        </authorList>
    </citation>
    <scope>NUCLEOTIDE SEQUENCE</scope>
    <source>
        <strain evidence="2">20211129_DDA</strain>
        <tissue evidence="2">Liver</tissue>
    </source>
</reference>
<protein>
    <submittedName>
        <fullName evidence="2">Uncharacterized protein</fullName>
    </submittedName>
</protein>
<name>A0AAV7QHR9_PLEWA</name>
<feature type="compositionally biased region" description="Polar residues" evidence="1">
    <location>
        <begin position="57"/>
        <end position="68"/>
    </location>
</feature>
<evidence type="ECO:0000313" key="2">
    <source>
        <dbReference type="EMBL" id="KAJ1139979.1"/>
    </source>
</evidence>
<dbReference type="Proteomes" id="UP001066276">
    <property type="component" value="Chromosome 6"/>
</dbReference>
<gene>
    <name evidence="2" type="ORF">NDU88_006340</name>
</gene>